<name>A0A922NNZ8_9PLEO</name>
<evidence type="ECO:0000256" key="4">
    <source>
        <dbReference type="ARBA" id="ARBA00022833"/>
    </source>
</evidence>
<proteinExistence type="predicted"/>
<evidence type="ECO:0000256" key="5">
    <source>
        <dbReference type="ARBA" id="ARBA00023242"/>
    </source>
</evidence>
<dbReference type="InterPro" id="IPR012337">
    <property type="entry name" value="RNaseH-like_sf"/>
</dbReference>
<dbReference type="GO" id="GO:0046983">
    <property type="term" value="F:protein dimerization activity"/>
    <property type="evidence" value="ECO:0007669"/>
    <property type="project" value="InterPro"/>
</dbReference>
<gene>
    <name evidence="8" type="ORF">Ptr86124_000015</name>
</gene>
<evidence type="ECO:0000256" key="2">
    <source>
        <dbReference type="ARBA" id="ARBA00022723"/>
    </source>
</evidence>
<accession>A0A922NNZ8</accession>
<comment type="subcellular location">
    <subcellularLocation>
        <location evidence="1">Nucleus</location>
    </subcellularLocation>
</comment>
<dbReference type="GO" id="GO:0008270">
    <property type="term" value="F:zinc ion binding"/>
    <property type="evidence" value="ECO:0007669"/>
    <property type="project" value="UniProtKB-KW"/>
</dbReference>
<feature type="region of interest" description="Disordered" evidence="6">
    <location>
        <begin position="241"/>
        <end position="269"/>
    </location>
</feature>
<evidence type="ECO:0000256" key="3">
    <source>
        <dbReference type="ARBA" id="ARBA00022771"/>
    </source>
</evidence>
<feature type="compositionally biased region" description="Low complexity" evidence="6">
    <location>
        <begin position="328"/>
        <end position="337"/>
    </location>
</feature>
<organism evidence="8 9">
    <name type="scientific">Pyrenophora tritici-repentis</name>
    <dbReference type="NCBI Taxonomy" id="45151"/>
    <lineage>
        <taxon>Eukaryota</taxon>
        <taxon>Fungi</taxon>
        <taxon>Dikarya</taxon>
        <taxon>Ascomycota</taxon>
        <taxon>Pezizomycotina</taxon>
        <taxon>Dothideomycetes</taxon>
        <taxon>Pleosporomycetidae</taxon>
        <taxon>Pleosporales</taxon>
        <taxon>Pleosporineae</taxon>
        <taxon>Pleosporaceae</taxon>
        <taxon>Pyrenophora</taxon>
    </lineage>
</organism>
<evidence type="ECO:0000256" key="6">
    <source>
        <dbReference type="SAM" id="MobiDB-lite"/>
    </source>
</evidence>
<dbReference type="PANTHER" id="PTHR46481:SF10">
    <property type="entry name" value="ZINC FINGER BED DOMAIN-CONTAINING PROTEIN 39"/>
    <property type="match status" value="1"/>
</dbReference>
<keyword evidence="3" id="KW-0863">Zinc-finger</keyword>
<sequence>MAGSQSNSGDTDADVQEQLLNYPSERNTSKRAETISPGAKFTAEHLMRHCPYTVTFDYINPSLWGVPAPEDADETHATTWVAKAIHDYHVGMEWDERLYFDYQWDFEGWTRELFQKVERTTLRSLKTVLRYRGVYTGKFRARVADSLFNLLGGENAPEWDPAEFKAEKFDERSEAYQRQQNAHLAAPIDRQAQQPLQQTQPLEPLQPQPQRPSQGEQYRVRQGVRSHPQYQELQQPPYAINAYAGPQPRQTEQAMQPQQWYPQTQTRPPATAYREVTPFPQQPTNRIYRRIPHLIVALMPPKKRVSDSAPSPRKRARGTASQPVAIDSQSYQSQPSALSPPPPYTHTFESRLRESQPEDAIVAPAEGSEQATLAPSSEAADDAVDEAFDAHLEDNYDGIDWGRLKLYTKPITTHQHKRSWIHRHGYRVALLKDPTRVFFICHWCFKHKLTDIGIGIYNTSAAVSSAARHLSEQKPGHRLVAPGKTPVASVYNALTTARVPISQAVANQINGFSKQRFRFAAVDWLVANNHPISEFETPAFRRLIAIANPLAEAALWKNHKSVSQYVIRLFDWLRPRVVHELSQSLSKIHISFDGWTTKGGKRGFLGIVAHYVNSDGKLRDLPIALPQLTGAHSGDRLAEVVLSILEQFSISERTLGYFVLDNASNNDTAVAAIAHELNFNPIHRRLRCGPHTINLIGQRLLWGRDADSYNNEGVDELADEAAFIKEWRKHGPLGVLLDIVNYIHTPQQYNLFEKAQRTAYRELPHDADDKLTILQPIKPVVTRWNSYFDCFERAIKLAPAINAYANTHIQNTAKEDIYADSQGKNRPAAPQWMRSDGLTAADWAVVTDYIEVLRPLKECTKRFEGRGEYSFGAIAEVIPTFEFLLTQLEARLLYYDCVVHDAHDEAPEDHLPINLRAALLKANEYYAKLDDSPAYYAATILHPRYKHYCDQAWAEKPDWLALNNLNFQALWADYKSLPLPRPCYTRAPKKPSNIDDAIDGIIDPTRGNTKEDEYEQWKREPIVGKGTDPIQYWFGLRDQYPNLSKMALTILSIPASSCECERVFSELGDLLEPRRRCISPELLAALHSVRRWRRAGFGGGDNDDMGQSKLTDEQMDVLYELSKWVGEDDDLDTWDDG</sequence>
<evidence type="ECO:0000256" key="1">
    <source>
        <dbReference type="ARBA" id="ARBA00004123"/>
    </source>
</evidence>
<reference evidence="9" key="1">
    <citation type="journal article" date="2022" name="Microb. Genom.">
        <title>A global pangenome for the wheat fungal pathogen Pyrenophora tritici-repentis and prediction of effector protein structural homology.</title>
        <authorList>
            <person name="Moolhuijzen P.M."/>
            <person name="See P.T."/>
            <person name="Shi G."/>
            <person name="Powell H.R."/>
            <person name="Cockram J."/>
            <person name="Jorgensen L.N."/>
            <person name="Benslimane H."/>
            <person name="Strelkov S.E."/>
            <person name="Turner J."/>
            <person name="Liu Z."/>
            <person name="Moffat C.S."/>
        </authorList>
    </citation>
    <scope>NUCLEOTIDE SEQUENCE [LARGE SCALE GENOMIC DNA]</scope>
</reference>
<dbReference type="GO" id="GO:0005634">
    <property type="term" value="C:nucleus"/>
    <property type="evidence" value="ECO:0007669"/>
    <property type="project" value="UniProtKB-SubCell"/>
</dbReference>
<feature type="compositionally biased region" description="Polar residues" evidence="6">
    <location>
        <begin position="248"/>
        <end position="268"/>
    </location>
</feature>
<dbReference type="AlphaFoldDB" id="A0A922NNZ8"/>
<dbReference type="Proteomes" id="UP000249757">
    <property type="component" value="Unassembled WGS sequence"/>
</dbReference>
<feature type="domain" description="HAT C-terminal dimerisation" evidence="7">
    <location>
        <begin position="1013"/>
        <end position="1092"/>
    </location>
</feature>
<comment type="caution">
    <text evidence="8">The sequence shown here is derived from an EMBL/GenBank/DDBJ whole genome shotgun (WGS) entry which is preliminary data.</text>
</comment>
<evidence type="ECO:0000313" key="9">
    <source>
        <dbReference type="Proteomes" id="UP000249757"/>
    </source>
</evidence>
<dbReference type="InterPro" id="IPR052035">
    <property type="entry name" value="ZnF_BED_domain_contain"/>
</dbReference>
<keyword evidence="9" id="KW-1185">Reference proteome</keyword>
<dbReference type="Pfam" id="PF05699">
    <property type="entry name" value="Dimer_Tnp_hAT"/>
    <property type="match status" value="1"/>
</dbReference>
<evidence type="ECO:0000259" key="7">
    <source>
        <dbReference type="Pfam" id="PF05699"/>
    </source>
</evidence>
<feature type="region of interest" description="Disordered" evidence="6">
    <location>
        <begin position="202"/>
        <end position="225"/>
    </location>
</feature>
<keyword evidence="2" id="KW-0479">Metal-binding</keyword>
<dbReference type="InterPro" id="IPR008906">
    <property type="entry name" value="HATC_C_dom"/>
</dbReference>
<evidence type="ECO:0000313" key="8">
    <source>
        <dbReference type="EMBL" id="KAI1519647.1"/>
    </source>
</evidence>
<dbReference type="SUPFAM" id="SSF53098">
    <property type="entry name" value="Ribonuclease H-like"/>
    <property type="match status" value="1"/>
</dbReference>
<feature type="region of interest" description="Disordered" evidence="6">
    <location>
        <begin position="299"/>
        <end position="358"/>
    </location>
</feature>
<protein>
    <submittedName>
        <fullName evidence="8">Dimer-Tnp-hAT dimerization containing protein</fullName>
    </submittedName>
</protein>
<dbReference type="EMBL" id="NRDI02000001">
    <property type="protein sequence ID" value="KAI1519647.1"/>
    <property type="molecule type" value="Genomic_DNA"/>
</dbReference>
<keyword evidence="4" id="KW-0862">Zinc</keyword>
<keyword evidence="5" id="KW-0539">Nucleus</keyword>
<dbReference type="PANTHER" id="PTHR46481">
    <property type="entry name" value="ZINC FINGER BED DOMAIN-CONTAINING PROTEIN 4"/>
    <property type="match status" value="1"/>
</dbReference>